<evidence type="ECO:0000313" key="7">
    <source>
        <dbReference type="Proteomes" id="UP001501490"/>
    </source>
</evidence>
<dbReference type="Pfam" id="PF13313">
    <property type="entry name" value="DUF4082"/>
    <property type="match status" value="2"/>
</dbReference>
<feature type="domain" description="DUF4082" evidence="4">
    <location>
        <begin position="1035"/>
        <end position="1180"/>
    </location>
</feature>
<keyword evidence="1" id="KW-0732">Signal</keyword>
<protein>
    <recommendedName>
        <fullName evidence="8">Ig-like domain-containing protein</fullName>
    </recommendedName>
</protein>
<sequence length="1187" mass="122618">MGMGAVLRAFGESRSRRLLSVVLALTLGLAVLVVLPPPPVAAAPCDAPVTSKIACENTKTGTPETTWQVSGAGSANLQGFATDISVNVGGTIGFKIDTSLSSYSMDIYRLGYYQGNGARKITSIPNPTATDQPNCKTDSTTGLIDCGNWSQSASWAVPSDAVSGIYFARIYSGSSASHIMFIVRDDSSHSDLFMQTSDTTWQAYNSYGGNSFYVGGPGTSGNTPRAYKLSYNRPFKTNDGVETHDFVWNAEYPMVRFLEANGYDVSYTTGMDTDRRGSLIKNHKTFLSVGHDEYWSGNQRANVESARDAGVNLAFFSGNEVFWKTRWENSIDGTSTPYRTLVTYKETHSNAKIDPQDPPTWTGTWRDPRFSPPADGGRPENALTGTIFTVNCCTTDMHVGAAYKSLRFWRNTRVASLAAGATATLGDGILGYEWDESPDNGSRPAGLVFLSSDSQNVSSYLQDYGSTYAAGSATHHLTLYRAPSGALVFGAGTIQWAWGLDSHHVTDGPNNTADTAVQQATVNLFADMGAQPATLQSGLVAATASTDTTPPASVITAPADGATVPAGSPLTISGTATDVGGVVAGVEVSVDGGASWHPASGTGAWSYTFTPSVNATLTIKTRATDDSARTETPGAGRTITVGTGTPPNSGGCPCTIWPSTTTPSVASDPDATSIEVGVKFRATQSGSITGIRFYKGSGNTGTHVGSLWSASGTKLASVTFGSESDSGWQQADFAAPVAVTANTTYVASYLAPNGHYASTDGYFATATSNGPLTALADGTDGVNGVYKYGATGFPTLGYASSNYWVDVVFSSTTAPDTTKPTVTAQQPTAGATDVATSVTPNATFSEAVSAASITLTAGSTSIAGTTSYDTSTRKATFTPTVSLANATTYTVKVSGATDAAGNVMDPVTSTFTTVAAPPPDTTPPTVSTRVPASGATGVATNSTVAATFSEPVQASTAVIAVTGPGGAVAGSTSPTTGTSTTVTFTPTSALAASTTYSVSVSGAKDVAGNLMSPVSWSFTTGAATPASVSIWPSTATPGTLADSDTAATEVGVKFRSSQAGKITAIRFYKGPGNTGTHVGTLWSRTGTNLGRVTFTGETASGWQQMALSTPVSITANTTYVVSYRAPNGHYSVNENYFGTATTNGPLTALANGTDGVNGVYRYTSTSTFPSSGYLSSNYWVDVVFVAN</sequence>
<evidence type="ECO:0000256" key="2">
    <source>
        <dbReference type="SAM" id="MobiDB-lite"/>
    </source>
</evidence>
<dbReference type="Gene3D" id="2.60.40.650">
    <property type="match status" value="1"/>
</dbReference>
<feature type="domain" description="SbsA Ig-like" evidence="3">
    <location>
        <begin position="920"/>
        <end position="1020"/>
    </location>
</feature>
<comment type="caution">
    <text evidence="6">The sequence shown here is derived from an EMBL/GenBank/DDBJ whole genome shotgun (WGS) entry which is preliminary data.</text>
</comment>
<proteinExistence type="predicted"/>
<gene>
    <name evidence="6" type="ORF">GCM10022236_00560</name>
</gene>
<accession>A0ABP6ZAQ9</accession>
<evidence type="ECO:0000313" key="6">
    <source>
        <dbReference type="EMBL" id="GAA3602665.1"/>
    </source>
</evidence>
<feature type="domain" description="SbsA Ig-like" evidence="3">
    <location>
        <begin position="816"/>
        <end position="913"/>
    </location>
</feature>
<evidence type="ECO:0008006" key="8">
    <source>
        <dbReference type="Google" id="ProtNLM"/>
    </source>
</evidence>
<feature type="region of interest" description="Disordered" evidence="2">
    <location>
        <begin position="624"/>
        <end position="647"/>
    </location>
</feature>
<reference evidence="7" key="1">
    <citation type="journal article" date="2019" name="Int. J. Syst. Evol. Microbiol.">
        <title>The Global Catalogue of Microorganisms (GCM) 10K type strain sequencing project: providing services to taxonomists for standard genome sequencing and annotation.</title>
        <authorList>
            <consortium name="The Broad Institute Genomics Platform"/>
            <consortium name="The Broad Institute Genome Sequencing Center for Infectious Disease"/>
            <person name="Wu L."/>
            <person name="Ma J."/>
        </authorList>
    </citation>
    <scope>NUCLEOTIDE SEQUENCE [LARGE SCALE GENOMIC DNA]</scope>
    <source>
        <strain evidence="7">JCM 16929</strain>
    </source>
</reference>
<dbReference type="Pfam" id="PF13205">
    <property type="entry name" value="Big_5"/>
    <property type="match status" value="2"/>
</dbReference>
<feature type="domain" description="N,N-dimethylformamidase beta subunit-like C-terminal" evidence="5">
    <location>
        <begin position="105"/>
        <end position="503"/>
    </location>
</feature>
<dbReference type="EMBL" id="BAABAB010000001">
    <property type="protein sequence ID" value="GAA3602665.1"/>
    <property type="molecule type" value="Genomic_DNA"/>
</dbReference>
<dbReference type="Gene3D" id="2.60.40.1220">
    <property type="match status" value="2"/>
</dbReference>
<dbReference type="InterPro" id="IPR025141">
    <property type="entry name" value="DUF4082"/>
</dbReference>
<feature type="domain" description="DUF4082" evidence="4">
    <location>
        <begin position="661"/>
        <end position="805"/>
    </location>
</feature>
<evidence type="ECO:0000259" key="5">
    <source>
        <dbReference type="Pfam" id="PF20254"/>
    </source>
</evidence>
<dbReference type="Pfam" id="PF17957">
    <property type="entry name" value="Big_7"/>
    <property type="match status" value="1"/>
</dbReference>
<dbReference type="Pfam" id="PF20254">
    <property type="entry name" value="DMFA2_C"/>
    <property type="match status" value="1"/>
</dbReference>
<evidence type="ECO:0000256" key="1">
    <source>
        <dbReference type="ARBA" id="ARBA00022729"/>
    </source>
</evidence>
<dbReference type="InterPro" id="IPR046540">
    <property type="entry name" value="DMFA2_C"/>
</dbReference>
<keyword evidence="7" id="KW-1185">Reference proteome</keyword>
<evidence type="ECO:0000259" key="3">
    <source>
        <dbReference type="Pfam" id="PF13205"/>
    </source>
</evidence>
<dbReference type="InterPro" id="IPR014755">
    <property type="entry name" value="Cu-Rt/internalin_Ig-like"/>
</dbReference>
<dbReference type="SUPFAM" id="SSF81296">
    <property type="entry name" value="E set domains"/>
    <property type="match status" value="1"/>
</dbReference>
<dbReference type="InterPro" id="IPR014756">
    <property type="entry name" value="Ig_E-set"/>
</dbReference>
<evidence type="ECO:0000259" key="4">
    <source>
        <dbReference type="Pfam" id="PF13313"/>
    </source>
</evidence>
<name>A0ABP6ZAQ9_9ACTN</name>
<dbReference type="InterPro" id="IPR032812">
    <property type="entry name" value="SbsA_Ig"/>
</dbReference>
<dbReference type="Proteomes" id="UP001501490">
    <property type="component" value="Unassembled WGS sequence"/>
</dbReference>
<organism evidence="6 7">
    <name type="scientific">Microlunatus ginsengisoli</name>
    <dbReference type="NCBI Taxonomy" id="363863"/>
    <lineage>
        <taxon>Bacteria</taxon>
        <taxon>Bacillati</taxon>
        <taxon>Actinomycetota</taxon>
        <taxon>Actinomycetes</taxon>
        <taxon>Propionibacteriales</taxon>
        <taxon>Propionibacteriaceae</taxon>
        <taxon>Microlunatus</taxon>
    </lineage>
</organism>